<feature type="region of interest" description="Disordered" evidence="1">
    <location>
        <begin position="1"/>
        <end position="52"/>
    </location>
</feature>
<feature type="compositionally biased region" description="Polar residues" evidence="1">
    <location>
        <begin position="11"/>
        <end position="22"/>
    </location>
</feature>
<dbReference type="AlphaFoldDB" id="C3ZEZ3"/>
<dbReference type="EMBL" id="GG666612">
    <property type="protein sequence ID" value="EEN49299.1"/>
    <property type="molecule type" value="Genomic_DNA"/>
</dbReference>
<reference evidence="2" key="1">
    <citation type="journal article" date="2008" name="Nature">
        <title>The amphioxus genome and the evolution of the chordate karyotype.</title>
        <authorList>
            <consortium name="US DOE Joint Genome Institute (JGI-PGF)"/>
            <person name="Putnam N.H."/>
            <person name="Butts T."/>
            <person name="Ferrier D.E.K."/>
            <person name="Furlong R.F."/>
            <person name="Hellsten U."/>
            <person name="Kawashima T."/>
            <person name="Robinson-Rechavi M."/>
            <person name="Shoguchi E."/>
            <person name="Terry A."/>
            <person name="Yu J.-K."/>
            <person name="Benito-Gutierrez E.L."/>
            <person name="Dubchak I."/>
            <person name="Garcia-Fernandez J."/>
            <person name="Gibson-Brown J.J."/>
            <person name="Grigoriev I.V."/>
            <person name="Horton A.C."/>
            <person name="de Jong P.J."/>
            <person name="Jurka J."/>
            <person name="Kapitonov V.V."/>
            <person name="Kohara Y."/>
            <person name="Kuroki Y."/>
            <person name="Lindquist E."/>
            <person name="Lucas S."/>
            <person name="Osoegawa K."/>
            <person name="Pennacchio L.A."/>
            <person name="Salamov A.A."/>
            <person name="Satou Y."/>
            <person name="Sauka-Spengler T."/>
            <person name="Schmutz J."/>
            <person name="Shin-I T."/>
            <person name="Toyoda A."/>
            <person name="Bronner-Fraser M."/>
            <person name="Fujiyama A."/>
            <person name="Holland L.Z."/>
            <person name="Holland P.W.H."/>
            <person name="Satoh N."/>
            <person name="Rokhsar D.S."/>
        </authorList>
    </citation>
    <scope>NUCLEOTIDE SEQUENCE [LARGE SCALE GENOMIC DNA]</scope>
    <source>
        <strain evidence="2">S238N-H82</strain>
        <tissue evidence="2">Testes</tissue>
    </source>
</reference>
<feature type="compositionally biased region" description="Pro residues" evidence="1">
    <location>
        <begin position="33"/>
        <end position="50"/>
    </location>
</feature>
<dbReference type="InParanoid" id="C3ZEZ3"/>
<proteinExistence type="predicted"/>
<evidence type="ECO:0000313" key="2">
    <source>
        <dbReference type="EMBL" id="EEN49299.1"/>
    </source>
</evidence>
<gene>
    <name evidence="2" type="ORF">BRAFLDRAFT_83834</name>
</gene>
<accession>C3ZEZ3</accession>
<feature type="region of interest" description="Disordered" evidence="1">
    <location>
        <begin position="286"/>
        <end position="312"/>
    </location>
</feature>
<feature type="compositionally biased region" description="Polar residues" evidence="1">
    <location>
        <begin position="97"/>
        <end position="107"/>
    </location>
</feature>
<sequence>MDKNDVDGSVPSMNIQQRQPTGVTPLKQSAPYRSPPAIPPTPPMLEPIPAPTCSIGEAREKQLRRYAHILPKPTMPGAQYLPKVPDTSVRGPESWKHTSPAQVQPNPQDVPDAPTTGRNVCNDGWTGVSTTKSTRSGEALRQRSGPYTKEVHYPSRSQQRRPAKQHSWTVLTASSTSTSTSTRQPEESSSTQGLGWLSGGLAQVLLQRGNAWSERSSTERLKDFVPYNWLLQRLKKAAATGAIASGPQSSCTGKSATCLPTDEQPNRQTSSIEKCAYTYKQFEGKATPVTSTDSDNRPFETNSSQTHDEPMELCDETSSEMETAYGVRNRPDGLFMETTAFGPLLSGHKSRSLPEGASDNRLRCPVVEVMEAESPVMVEQGCEGTREMVSYKEGNRMEGCVKRERRRRRFLSGPARLLVDSDTSFAKDVTQEFHPCWLF</sequence>
<organism>
    <name type="scientific">Branchiostoma floridae</name>
    <name type="common">Florida lancelet</name>
    <name type="synonym">Amphioxus</name>
    <dbReference type="NCBI Taxonomy" id="7739"/>
    <lineage>
        <taxon>Eukaryota</taxon>
        <taxon>Metazoa</taxon>
        <taxon>Chordata</taxon>
        <taxon>Cephalochordata</taxon>
        <taxon>Leptocardii</taxon>
        <taxon>Amphioxiformes</taxon>
        <taxon>Branchiostomatidae</taxon>
        <taxon>Branchiostoma</taxon>
    </lineage>
</organism>
<feature type="compositionally biased region" description="Low complexity" evidence="1">
    <location>
        <begin position="167"/>
        <end position="191"/>
    </location>
</feature>
<protein>
    <submittedName>
        <fullName evidence="2">Uncharacterized protein</fullName>
    </submittedName>
</protein>
<evidence type="ECO:0000256" key="1">
    <source>
        <dbReference type="SAM" id="MobiDB-lite"/>
    </source>
</evidence>
<feature type="region of interest" description="Disordered" evidence="1">
    <location>
        <begin position="74"/>
        <end position="195"/>
    </location>
</feature>
<name>C3ZEZ3_BRAFL</name>
<feature type="compositionally biased region" description="Polar residues" evidence="1">
    <location>
        <begin position="288"/>
        <end position="305"/>
    </location>
</feature>
<feature type="compositionally biased region" description="Polar residues" evidence="1">
    <location>
        <begin position="127"/>
        <end position="136"/>
    </location>
</feature>